<keyword evidence="1" id="KW-0472">Membrane</keyword>
<name>A0ABN3D297_9ACTN</name>
<accession>A0ABN3D297</accession>
<keyword evidence="1" id="KW-0812">Transmembrane</keyword>
<evidence type="ECO:0000256" key="1">
    <source>
        <dbReference type="SAM" id="Phobius"/>
    </source>
</evidence>
<feature type="transmembrane region" description="Helical" evidence="1">
    <location>
        <begin position="36"/>
        <end position="54"/>
    </location>
</feature>
<sequence length="55" mass="5625">MDMAATSSLTPALELGMQELEAMDAPGFWSGFKRGVVFTVGTLVFASAIASAAAT</sequence>
<dbReference type="Proteomes" id="UP001499843">
    <property type="component" value="Unassembled WGS sequence"/>
</dbReference>
<comment type="caution">
    <text evidence="2">The sequence shown here is derived from an EMBL/GenBank/DDBJ whole genome shotgun (WGS) entry which is preliminary data.</text>
</comment>
<evidence type="ECO:0000313" key="3">
    <source>
        <dbReference type="Proteomes" id="UP001499843"/>
    </source>
</evidence>
<keyword evidence="1" id="KW-1133">Transmembrane helix</keyword>
<dbReference type="RefSeq" id="WP_344495122.1">
    <property type="nucleotide sequence ID" value="NZ_BAAAQX010000057.1"/>
</dbReference>
<dbReference type="NCBIfam" id="NF041808">
    <property type="entry name" value="daptide_123"/>
    <property type="match status" value="1"/>
</dbReference>
<reference evidence="2 3" key="1">
    <citation type="journal article" date="2019" name="Int. J. Syst. Evol. Microbiol.">
        <title>The Global Catalogue of Microorganisms (GCM) 10K type strain sequencing project: providing services to taxonomists for standard genome sequencing and annotation.</title>
        <authorList>
            <consortium name="The Broad Institute Genomics Platform"/>
            <consortium name="The Broad Institute Genome Sequencing Center for Infectious Disease"/>
            <person name="Wu L."/>
            <person name="Ma J."/>
        </authorList>
    </citation>
    <scope>NUCLEOTIDE SEQUENCE [LARGE SCALE GENOMIC DNA]</scope>
    <source>
        <strain evidence="2 3">JCM 16114</strain>
    </source>
</reference>
<protein>
    <submittedName>
        <fullName evidence="2">Uncharacterized protein</fullName>
    </submittedName>
</protein>
<evidence type="ECO:0000313" key="2">
    <source>
        <dbReference type="EMBL" id="GAA2215936.1"/>
    </source>
</evidence>
<organism evidence="2 3">
    <name type="scientific">Nonomuraea monospora</name>
    <dbReference type="NCBI Taxonomy" id="568818"/>
    <lineage>
        <taxon>Bacteria</taxon>
        <taxon>Bacillati</taxon>
        <taxon>Actinomycetota</taxon>
        <taxon>Actinomycetes</taxon>
        <taxon>Streptosporangiales</taxon>
        <taxon>Streptosporangiaceae</taxon>
        <taxon>Nonomuraea</taxon>
    </lineage>
</organism>
<gene>
    <name evidence="2" type="ORF">GCM10009850_114040</name>
</gene>
<dbReference type="EMBL" id="BAAAQX010000057">
    <property type="protein sequence ID" value="GAA2215936.1"/>
    <property type="molecule type" value="Genomic_DNA"/>
</dbReference>
<proteinExistence type="predicted"/>
<keyword evidence="3" id="KW-1185">Reference proteome</keyword>